<keyword evidence="2" id="KW-1185">Reference proteome</keyword>
<dbReference type="EMBL" id="CP114029">
    <property type="protein sequence ID" value="WAP67870.1"/>
    <property type="molecule type" value="Genomic_DNA"/>
</dbReference>
<dbReference type="RefSeq" id="WP_268880341.1">
    <property type="nucleotide sequence ID" value="NZ_CP114029.1"/>
</dbReference>
<dbReference type="Proteomes" id="UP001164020">
    <property type="component" value="Chromosome"/>
</dbReference>
<accession>A0ABY7BYY3</accession>
<gene>
    <name evidence="1" type="ORF">OH818_20820</name>
</gene>
<evidence type="ECO:0000313" key="1">
    <source>
        <dbReference type="EMBL" id="WAP67870.1"/>
    </source>
</evidence>
<name>A0ABY7BYY3_9HYPH</name>
<organism evidence="1 2">
    <name type="scientific">Jiella pelagia</name>
    <dbReference type="NCBI Taxonomy" id="2986949"/>
    <lineage>
        <taxon>Bacteria</taxon>
        <taxon>Pseudomonadati</taxon>
        <taxon>Pseudomonadota</taxon>
        <taxon>Alphaproteobacteria</taxon>
        <taxon>Hyphomicrobiales</taxon>
        <taxon>Aurantimonadaceae</taxon>
        <taxon>Jiella</taxon>
    </lineage>
</organism>
<reference evidence="1" key="1">
    <citation type="submission" date="2022-12" db="EMBL/GenBank/DDBJ databases">
        <title>Jiella pelagia sp. nov., isolated from phosphonate enriched culture of Northwest Pacific surface seawater.</title>
        <authorList>
            <person name="Shin D.Y."/>
            <person name="Hwang C.Y."/>
        </authorList>
    </citation>
    <scope>NUCLEOTIDE SEQUENCE</scope>
    <source>
        <strain evidence="1">HL-NP1</strain>
    </source>
</reference>
<proteinExistence type="predicted"/>
<sequence length="57" mass="5605">MIGMLGGPGFGEMAAALADREASPLLLVGLGLVSVGPRPPCCVVAAAELLIANIAVM</sequence>
<protein>
    <submittedName>
        <fullName evidence="1">Uncharacterized protein</fullName>
    </submittedName>
</protein>
<evidence type="ECO:0000313" key="2">
    <source>
        <dbReference type="Proteomes" id="UP001164020"/>
    </source>
</evidence>